<dbReference type="GO" id="GO:0003723">
    <property type="term" value="F:RNA binding"/>
    <property type="evidence" value="ECO:0007669"/>
    <property type="project" value="InterPro"/>
</dbReference>
<sequence>MLGALHFLDFVSRKLQSEALREAIAQMFTDAKEKKRNFTETIELQIGLKNYDPQKPEGQAFQCVCEIASYPSAQDEDLNAWRCSACRREKMSLEYMDVEGLKKLNKNKKLVRKLAKKYHAFLDSEAVIKQIPHLLGPGLNKAGEFLFYVLCAGKFLTLLSHQESLEAKVNETKATVKFCMGVAVRNLDMEEKQIFQNVQMSVNFLVMLLKKN</sequence>
<reference evidence="1 2" key="1">
    <citation type="submission" date="2019-12" db="EMBL/GenBank/DDBJ databases">
        <authorList>
            <person name="Alioto T."/>
            <person name="Alioto T."/>
            <person name="Gomez Garrido J."/>
        </authorList>
    </citation>
    <scope>NUCLEOTIDE SEQUENCE [LARGE SCALE GENOMIC DNA]</scope>
</reference>
<dbReference type="SUPFAM" id="SSF56808">
    <property type="entry name" value="Ribosomal protein L1"/>
    <property type="match status" value="1"/>
</dbReference>
<accession>A0A8S0RXY1</accession>
<dbReference type="InterPro" id="IPR028364">
    <property type="entry name" value="Ribosomal_uL1/biogenesis"/>
</dbReference>
<dbReference type="AlphaFoldDB" id="A0A8S0RXY1"/>
<name>A0A8S0RXY1_OLEEU</name>
<gene>
    <name evidence="1" type="ORF">OLEA9_A009204</name>
</gene>
<protein>
    <submittedName>
        <fullName evidence="1">60S ribosomal L10A</fullName>
    </submittedName>
</protein>
<dbReference type="EMBL" id="CACTIH010003779">
    <property type="protein sequence ID" value="CAA2984841.1"/>
    <property type="molecule type" value="Genomic_DNA"/>
</dbReference>
<dbReference type="Gene3D" id="3.40.50.790">
    <property type="match status" value="1"/>
</dbReference>
<evidence type="ECO:0000313" key="1">
    <source>
        <dbReference type="EMBL" id="CAA2984841.1"/>
    </source>
</evidence>
<dbReference type="Proteomes" id="UP000594638">
    <property type="component" value="Unassembled WGS sequence"/>
</dbReference>
<dbReference type="Pfam" id="PF00687">
    <property type="entry name" value="Ribosomal_L1"/>
    <property type="match status" value="1"/>
</dbReference>
<organism evidence="1 2">
    <name type="scientific">Olea europaea subsp. europaea</name>
    <dbReference type="NCBI Taxonomy" id="158383"/>
    <lineage>
        <taxon>Eukaryota</taxon>
        <taxon>Viridiplantae</taxon>
        <taxon>Streptophyta</taxon>
        <taxon>Embryophyta</taxon>
        <taxon>Tracheophyta</taxon>
        <taxon>Spermatophyta</taxon>
        <taxon>Magnoliopsida</taxon>
        <taxon>eudicotyledons</taxon>
        <taxon>Gunneridae</taxon>
        <taxon>Pentapetalae</taxon>
        <taxon>asterids</taxon>
        <taxon>lamiids</taxon>
        <taxon>Lamiales</taxon>
        <taxon>Oleaceae</taxon>
        <taxon>Oleeae</taxon>
        <taxon>Olea</taxon>
    </lineage>
</organism>
<dbReference type="InterPro" id="IPR050257">
    <property type="entry name" value="eL8/uL1-like"/>
</dbReference>
<dbReference type="InterPro" id="IPR023674">
    <property type="entry name" value="Ribosomal_uL1-like"/>
</dbReference>
<dbReference type="Gramene" id="OE9A009204T1">
    <property type="protein sequence ID" value="OE9A009204C1"/>
    <property type="gene ID" value="OE9A009204"/>
</dbReference>
<dbReference type="InterPro" id="IPR016095">
    <property type="entry name" value="Ribosomal_uL1_3-a/b-sand"/>
</dbReference>
<keyword evidence="2" id="KW-1185">Reference proteome</keyword>
<evidence type="ECO:0000313" key="2">
    <source>
        <dbReference type="Proteomes" id="UP000594638"/>
    </source>
</evidence>
<comment type="caution">
    <text evidence="1">The sequence shown here is derived from an EMBL/GenBank/DDBJ whole genome shotgun (WGS) entry which is preliminary data.</text>
</comment>
<dbReference type="OrthoDB" id="10253007at2759"/>
<dbReference type="Gene3D" id="3.30.190.20">
    <property type="match status" value="1"/>
</dbReference>
<proteinExistence type="predicted"/>
<dbReference type="PANTHER" id="PTHR23105">
    <property type="entry name" value="RIBOSOMAL PROTEIN L7AE FAMILY MEMBER"/>
    <property type="match status" value="1"/>
</dbReference>